<reference evidence="2 3" key="1">
    <citation type="submission" date="2023-10" db="EMBL/GenBank/DDBJ databases">
        <title>Two novel species belonging to the OM43/NOR5 clade.</title>
        <authorList>
            <person name="Park M."/>
        </authorList>
    </citation>
    <scope>NUCLEOTIDE SEQUENCE [LARGE SCALE GENOMIC DNA]</scope>
    <source>
        <strain evidence="2 3">IMCC45268</strain>
    </source>
</reference>
<keyword evidence="3" id="KW-1185">Reference proteome</keyword>
<protein>
    <submittedName>
        <fullName evidence="2">FixH family protein</fullName>
    </submittedName>
</protein>
<sequence length="175" mass="19517">MRTESMSHGTQGSPRREDDEAWYQQFWPWFLIALPGSVVIAGLSTLYIANKYADDLVVDEYYKDGLAINQELGKQATAKELGISAEIKVLDRRAQVRLSGEITPTMLSLRLSHPLEADRDFAVTLAPIAPGVYQSKLPAKVSPNWHWILEAENNQWRIDGSLSSKDFIAGDSDAP</sequence>
<name>A0ABZ0I9D4_9GAMM</name>
<dbReference type="Proteomes" id="UP001626549">
    <property type="component" value="Chromosome"/>
</dbReference>
<gene>
    <name evidence="2" type="ORF">R0137_12855</name>
</gene>
<evidence type="ECO:0000256" key="1">
    <source>
        <dbReference type="SAM" id="Phobius"/>
    </source>
</evidence>
<keyword evidence="1" id="KW-1133">Transmembrane helix</keyword>
<dbReference type="Pfam" id="PF05751">
    <property type="entry name" value="FixH"/>
    <property type="match status" value="1"/>
</dbReference>
<evidence type="ECO:0000313" key="2">
    <source>
        <dbReference type="EMBL" id="WOJ96127.1"/>
    </source>
</evidence>
<evidence type="ECO:0000313" key="3">
    <source>
        <dbReference type="Proteomes" id="UP001626549"/>
    </source>
</evidence>
<dbReference type="RefSeq" id="WP_407326815.1">
    <property type="nucleotide sequence ID" value="NZ_CP136865.1"/>
</dbReference>
<dbReference type="InterPro" id="IPR008620">
    <property type="entry name" value="FixH"/>
</dbReference>
<keyword evidence="1" id="KW-0812">Transmembrane</keyword>
<dbReference type="EMBL" id="CP136865">
    <property type="protein sequence ID" value="WOJ96127.1"/>
    <property type="molecule type" value="Genomic_DNA"/>
</dbReference>
<organism evidence="2 3">
    <name type="scientific">Congregibacter brevis</name>
    <dbReference type="NCBI Taxonomy" id="3081201"/>
    <lineage>
        <taxon>Bacteria</taxon>
        <taxon>Pseudomonadati</taxon>
        <taxon>Pseudomonadota</taxon>
        <taxon>Gammaproteobacteria</taxon>
        <taxon>Cellvibrionales</taxon>
        <taxon>Halieaceae</taxon>
        <taxon>Congregibacter</taxon>
    </lineage>
</organism>
<accession>A0ABZ0I9D4</accession>
<proteinExistence type="predicted"/>
<feature type="transmembrane region" description="Helical" evidence="1">
    <location>
        <begin position="26"/>
        <end position="49"/>
    </location>
</feature>
<keyword evidence="1" id="KW-0472">Membrane</keyword>